<dbReference type="InterPro" id="IPR015890">
    <property type="entry name" value="Chorismate_C"/>
</dbReference>
<organism evidence="2 3">
    <name type="scientific">Calditerrivibrio nitroreducens</name>
    <dbReference type="NCBI Taxonomy" id="477976"/>
    <lineage>
        <taxon>Bacteria</taxon>
        <taxon>Pseudomonadati</taxon>
        <taxon>Deferribacterota</taxon>
        <taxon>Deferribacteres</taxon>
        <taxon>Deferribacterales</taxon>
        <taxon>Calditerrivibrionaceae</taxon>
    </lineage>
</organism>
<evidence type="ECO:0000313" key="3">
    <source>
        <dbReference type="Proteomes" id="UP000242881"/>
    </source>
</evidence>
<dbReference type="SUPFAM" id="SSF56322">
    <property type="entry name" value="ADC synthase"/>
    <property type="match status" value="1"/>
</dbReference>
<dbReference type="InterPro" id="IPR005801">
    <property type="entry name" value="ADC_synthase"/>
</dbReference>
<name>A0A2J6WR30_9BACT</name>
<dbReference type="GO" id="GO:0000162">
    <property type="term" value="P:L-tryptophan biosynthetic process"/>
    <property type="evidence" value="ECO:0007669"/>
    <property type="project" value="TreeGrafter"/>
</dbReference>
<comment type="caution">
    <text evidence="2">The sequence shown here is derived from an EMBL/GenBank/DDBJ whole genome shotgun (WGS) entry which is preliminary data.</text>
</comment>
<dbReference type="GO" id="GO:0046820">
    <property type="term" value="F:4-amino-4-deoxychorismate synthase activity"/>
    <property type="evidence" value="ECO:0007669"/>
    <property type="project" value="TreeGrafter"/>
</dbReference>
<dbReference type="Proteomes" id="UP000242881">
    <property type="component" value="Unassembled WGS sequence"/>
</dbReference>
<protein>
    <submittedName>
        <fullName evidence="2">Aminodeoxychorismate synthase component I</fullName>
    </submittedName>
</protein>
<accession>A0A2J6WR30</accession>
<reference evidence="2 3" key="1">
    <citation type="submission" date="2018-01" db="EMBL/GenBank/DDBJ databases">
        <title>Metagenomic assembled genomes from two thermal pools in the Uzon Caldera, Kamchatka, Russia.</title>
        <authorList>
            <person name="Wilkins L."/>
            <person name="Ettinger C."/>
        </authorList>
    </citation>
    <scope>NUCLEOTIDE SEQUENCE [LARGE SCALE GENOMIC DNA]</scope>
    <source>
        <strain evidence="2">ZAV-05</strain>
    </source>
</reference>
<dbReference type="NCBIfam" id="NF005486">
    <property type="entry name" value="PRK07093.1"/>
    <property type="match status" value="1"/>
</dbReference>
<evidence type="ECO:0000259" key="1">
    <source>
        <dbReference type="Pfam" id="PF00425"/>
    </source>
</evidence>
<dbReference type="InterPro" id="IPR019999">
    <property type="entry name" value="Anth_synth_I-like"/>
</dbReference>
<dbReference type="EMBL" id="PNIN01000016">
    <property type="protein sequence ID" value="PMP72825.1"/>
    <property type="molecule type" value="Genomic_DNA"/>
</dbReference>
<sequence length="322" mass="36773">MFLSKDRFIDLFDEFYKSLTPFIFLVDFDVQNLFIAPLSDLENNDGILFDFKGYTNTNKSVDGDMISLKRYPVPLDLYRKSFDLVQKDLHYGDSYLLNLTFPTKIETDASLLDIFQGSKALYKMKFYDEFVFFSPEQFVCIKDGKISTHPMKGTKVKVSESSVYELLNDDKELAEHITIVDLMRNDLSMVAKNVKVERFRYLSYIKSYGKTIIQTSSEISGELTDGSVAEKLLSLLPAGSISGAPKRKTVEIIKRAEIDNRGFYTGIAGVFDGVKIDSCVIIRYIEKKGDSLFYRSGGGITVYSKLEDEYREMIEKIYVPCV</sequence>
<dbReference type="AlphaFoldDB" id="A0A2J6WR30"/>
<dbReference type="PANTHER" id="PTHR11236">
    <property type="entry name" value="AMINOBENZOATE/ANTHRANILATE SYNTHASE"/>
    <property type="match status" value="1"/>
</dbReference>
<proteinExistence type="predicted"/>
<dbReference type="PANTHER" id="PTHR11236:SF50">
    <property type="entry name" value="AMINODEOXYCHORISMATE SYNTHASE COMPONENT 1"/>
    <property type="match status" value="1"/>
</dbReference>
<dbReference type="PRINTS" id="PR00095">
    <property type="entry name" value="ANTSNTHASEI"/>
</dbReference>
<dbReference type="Pfam" id="PF00425">
    <property type="entry name" value="Chorismate_bind"/>
    <property type="match status" value="1"/>
</dbReference>
<evidence type="ECO:0000313" key="2">
    <source>
        <dbReference type="EMBL" id="PMP72825.1"/>
    </source>
</evidence>
<feature type="domain" description="Chorismate-utilising enzyme C-terminal" evidence="1">
    <location>
        <begin position="78"/>
        <end position="316"/>
    </location>
</feature>
<gene>
    <name evidence="2" type="ORF">C0187_00890</name>
</gene>
<dbReference type="Gene3D" id="3.60.120.10">
    <property type="entry name" value="Anthranilate synthase"/>
    <property type="match status" value="1"/>
</dbReference>